<dbReference type="SMART" id="SM00089">
    <property type="entry name" value="PKD"/>
    <property type="match status" value="3"/>
</dbReference>
<dbReference type="PROSITE" id="PS50093">
    <property type="entry name" value="PKD"/>
    <property type="match status" value="3"/>
</dbReference>
<feature type="domain" description="PKD" evidence="2">
    <location>
        <begin position="32"/>
        <end position="98"/>
    </location>
</feature>
<feature type="chain" id="PRO_5045054192" evidence="1">
    <location>
        <begin position="23"/>
        <end position="506"/>
    </location>
</feature>
<dbReference type="SUPFAM" id="SSF49899">
    <property type="entry name" value="Concanavalin A-like lectins/glucanases"/>
    <property type="match status" value="1"/>
</dbReference>
<dbReference type="Pfam" id="PF00801">
    <property type="entry name" value="PKD"/>
    <property type="match status" value="1"/>
</dbReference>
<gene>
    <name evidence="3" type="ORF">OSR52_01835</name>
</gene>
<keyword evidence="1" id="KW-0732">Signal</keyword>
<dbReference type="InterPro" id="IPR035986">
    <property type="entry name" value="PKD_dom_sf"/>
</dbReference>
<feature type="domain" description="PKD" evidence="2">
    <location>
        <begin position="205"/>
        <end position="271"/>
    </location>
</feature>
<sequence>MKNVHLPSLLYFLLLTLFFSCSDDDSLAEKNMDAAFKADIQNINAGETVQFTDMSIGNISKWNWTFKGGTPPTSSLQNPEVTFNASGTYAVSLHISGSGQSSSISNEEFIVVNAPEIQVDFKANKTSAREGENITFTDMSSGNPNSWKWEFIPSNGASFSSEEQNPTVAFEDPGTYTVKLTASNGDKSSQGVKNDYLTIIDATSVEASFTADKTNTYTGASVAYTDTSVGTATSWNWTFEGGTPATSNEQNPTVVYNTSGRYKVTLTASNSEKSSLVEKENYIMVIPGESLAAFYPLNGNANDIGPNAVTTNVAGSIDYTGANRNGMENTTATFTGSSAIIASNNAAMNFATSDYSVGLWVKTDNTTKMMLWQESGANGPGDNQTWLRLGDNTSDRLLRFATEDSGGGAILNVGTAEVPTGVADNNWHFLVCVRQGGLTKVYVDGTLSKEMSKTVTKEVSNGQDFKIGAQETSPGELGNYYQGAIDDIVIYNKALTETEIATLYGL</sequence>
<keyword evidence="4" id="KW-1185">Reference proteome</keyword>
<dbReference type="Pfam" id="PF13385">
    <property type="entry name" value="Laminin_G_3"/>
    <property type="match status" value="1"/>
</dbReference>
<dbReference type="SUPFAM" id="SSF49299">
    <property type="entry name" value="PKD domain"/>
    <property type="match status" value="3"/>
</dbReference>
<dbReference type="PROSITE" id="PS51257">
    <property type="entry name" value="PROKAR_LIPOPROTEIN"/>
    <property type="match status" value="1"/>
</dbReference>
<organism evidence="3 4">
    <name type="scientific">Galbibacter pacificus</name>
    <dbReference type="NCBI Taxonomy" id="2996052"/>
    <lineage>
        <taxon>Bacteria</taxon>
        <taxon>Pseudomonadati</taxon>
        <taxon>Bacteroidota</taxon>
        <taxon>Flavobacteriia</taxon>
        <taxon>Flavobacteriales</taxon>
        <taxon>Flavobacteriaceae</taxon>
        <taxon>Galbibacter</taxon>
    </lineage>
</organism>
<dbReference type="Proteomes" id="UP001153642">
    <property type="component" value="Unassembled WGS sequence"/>
</dbReference>
<dbReference type="EMBL" id="JAPMUA010000001">
    <property type="protein sequence ID" value="MDG3584591.1"/>
    <property type="molecule type" value="Genomic_DNA"/>
</dbReference>
<accession>A0ABT6FMV0</accession>
<dbReference type="InterPro" id="IPR013320">
    <property type="entry name" value="ConA-like_dom_sf"/>
</dbReference>
<dbReference type="InterPro" id="IPR000601">
    <property type="entry name" value="PKD_dom"/>
</dbReference>
<reference evidence="3" key="1">
    <citation type="submission" date="2022-11" db="EMBL/GenBank/DDBJ databases">
        <title>High-quality draft genome sequence of Galbibacter sp. strain CMA-7.</title>
        <authorList>
            <person name="Wei L."/>
            <person name="Dong C."/>
            <person name="Shao Z."/>
        </authorList>
    </citation>
    <scope>NUCLEOTIDE SEQUENCE</scope>
    <source>
        <strain evidence="3">CMA-7</strain>
    </source>
</reference>
<dbReference type="Pfam" id="PF18911">
    <property type="entry name" value="PKD_4"/>
    <property type="match status" value="2"/>
</dbReference>
<protein>
    <submittedName>
        <fullName evidence="3">PKD domain-containing protein</fullName>
    </submittedName>
</protein>
<dbReference type="RefSeq" id="WP_277898350.1">
    <property type="nucleotide sequence ID" value="NZ_JAPMUA010000001.1"/>
</dbReference>
<evidence type="ECO:0000313" key="3">
    <source>
        <dbReference type="EMBL" id="MDG3584591.1"/>
    </source>
</evidence>
<evidence type="ECO:0000313" key="4">
    <source>
        <dbReference type="Proteomes" id="UP001153642"/>
    </source>
</evidence>
<evidence type="ECO:0000256" key="1">
    <source>
        <dbReference type="SAM" id="SignalP"/>
    </source>
</evidence>
<dbReference type="InterPro" id="IPR013783">
    <property type="entry name" value="Ig-like_fold"/>
</dbReference>
<dbReference type="Gene3D" id="2.60.120.200">
    <property type="match status" value="1"/>
</dbReference>
<comment type="caution">
    <text evidence="3">The sequence shown here is derived from an EMBL/GenBank/DDBJ whole genome shotgun (WGS) entry which is preliminary data.</text>
</comment>
<feature type="domain" description="PKD" evidence="2">
    <location>
        <begin position="117"/>
        <end position="184"/>
    </location>
</feature>
<dbReference type="Gene3D" id="2.60.40.10">
    <property type="entry name" value="Immunoglobulins"/>
    <property type="match status" value="3"/>
</dbReference>
<feature type="signal peptide" evidence="1">
    <location>
        <begin position="1"/>
        <end position="22"/>
    </location>
</feature>
<proteinExistence type="predicted"/>
<dbReference type="InterPro" id="IPR022409">
    <property type="entry name" value="PKD/Chitinase_dom"/>
</dbReference>
<name>A0ABT6FMV0_9FLAO</name>
<dbReference type="CDD" id="cd00146">
    <property type="entry name" value="PKD"/>
    <property type="match status" value="3"/>
</dbReference>
<evidence type="ECO:0000259" key="2">
    <source>
        <dbReference type="PROSITE" id="PS50093"/>
    </source>
</evidence>